<evidence type="ECO:0000259" key="3">
    <source>
        <dbReference type="Pfam" id="PF10079"/>
    </source>
</evidence>
<dbReference type="NCBIfam" id="TIGR03998">
    <property type="entry name" value="thiol_BshC"/>
    <property type="match status" value="1"/>
</dbReference>
<dbReference type="InterPro" id="IPR011199">
    <property type="entry name" value="Bacillithiol_biosynth_BshC"/>
</dbReference>
<feature type="domain" description="Bacillithiol biosynthesis BshC C-terminal coiled-coil" evidence="4">
    <location>
        <begin position="384"/>
        <end position="539"/>
    </location>
</feature>
<dbReference type="Proteomes" id="UP000289734">
    <property type="component" value="Unassembled WGS sequence"/>
</dbReference>
<keyword evidence="2" id="KW-0175">Coiled coil</keyword>
<feature type="coiled-coil region" evidence="2">
    <location>
        <begin position="460"/>
        <end position="495"/>
    </location>
</feature>
<dbReference type="EMBL" id="SBKQ01000011">
    <property type="protein sequence ID" value="RXR30629.1"/>
    <property type="molecule type" value="Genomic_DNA"/>
</dbReference>
<dbReference type="HAMAP" id="MF_01867">
    <property type="entry name" value="BshC"/>
    <property type="match status" value="1"/>
</dbReference>
<comment type="caution">
    <text evidence="5">The sequence shown here is derived from an EMBL/GenBank/DDBJ whole genome shotgun (WGS) entry which is preliminary data.</text>
</comment>
<proteinExistence type="inferred from homology"/>
<comment type="similarity">
    <text evidence="2">Belongs to the BshC family.</text>
</comment>
<dbReference type="InterPro" id="IPR055398">
    <property type="entry name" value="Rossmann-like_BshC"/>
</dbReference>
<evidence type="ECO:0000256" key="2">
    <source>
        <dbReference type="HAMAP-Rule" id="MF_01867"/>
    </source>
</evidence>
<accession>A0A4Q1KN41</accession>
<dbReference type="InterPro" id="IPR055399">
    <property type="entry name" value="CC_BshC"/>
</dbReference>
<reference evidence="6" key="1">
    <citation type="submission" date="2019-01" db="EMBL/GenBank/DDBJ databases">
        <title>Cytophagaceae bacterium strain CAR-16.</title>
        <authorList>
            <person name="Chen W.-M."/>
        </authorList>
    </citation>
    <scope>NUCLEOTIDE SEQUENCE [LARGE SCALE GENOMIC DNA]</scope>
    <source>
        <strain evidence="6">ICH-30</strain>
    </source>
</reference>
<evidence type="ECO:0000313" key="5">
    <source>
        <dbReference type="EMBL" id="RXR30629.1"/>
    </source>
</evidence>
<evidence type="ECO:0000256" key="1">
    <source>
        <dbReference type="ARBA" id="ARBA00022598"/>
    </source>
</evidence>
<dbReference type="PIRSF" id="PIRSF012535">
    <property type="entry name" value="UCP012535"/>
    <property type="match status" value="1"/>
</dbReference>
<organism evidence="5 6">
    <name type="scientific">Flavobacterium piscinae</name>
    <dbReference type="NCBI Taxonomy" id="2506424"/>
    <lineage>
        <taxon>Bacteria</taxon>
        <taxon>Pseudomonadati</taxon>
        <taxon>Bacteroidota</taxon>
        <taxon>Flavobacteriia</taxon>
        <taxon>Flavobacteriales</taxon>
        <taxon>Flavobacteriaceae</taxon>
        <taxon>Flavobacterium</taxon>
    </lineage>
</organism>
<dbReference type="OrthoDB" id="9765151at2"/>
<evidence type="ECO:0000259" key="4">
    <source>
        <dbReference type="Pfam" id="PF24850"/>
    </source>
</evidence>
<feature type="domain" description="Bacillithiol biosynthesis BshC N-terminal Rossmann-like" evidence="3">
    <location>
        <begin position="1"/>
        <end position="382"/>
    </location>
</feature>
<protein>
    <recommendedName>
        <fullName evidence="2">Putative cysteine ligase BshC</fullName>
        <ecNumber evidence="2">6.-.-.-</ecNumber>
    </recommendedName>
</protein>
<dbReference type="Pfam" id="PF10079">
    <property type="entry name" value="Rossmann-like_BshC"/>
    <property type="match status" value="1"/>
</dbReference>
<evidence type="ECO:0000313" key="6">
    <source>
        <dbReference type="Proteomes" id="UP000289734"/>
    </source>
</evidence>
<sequence>MPTDCISYQESGYFSSLINDYLNEKSELKALYHRFPNLGNFKLQLEEKGDNDNGNDNGNDNINGKFKREILVSVLEKQYESIQTSETTLNNIQLLNQYNTFTITTGHQLNLFTGPLYFLYKIISTINLCKQLKKEFPENNFVPIYWMATEDHDFEEINYFTFQHKKISWNRESFGPVGRLSTEGLEEVFAVFESEIGLGKNAEYLKNLFKKAYLNHTNLADATRYLANELFAKEGLVIIDGDDTDLKKSFIPYIKNELLQQTAFTKVNETIPSLESYSIQVNPREINLFYIEDNLRERIVFENGSYAVLNTKMTFSEDEIVKEVDNHPEKFSPNVLLRPLYQEVILPNLCYIGGGGELAYWLELKSFFESQKVTFPILLLRNSVLLATEKQAKKADKLQLTWRDLFLNQQELFDQKTKLLSDFTIDFSAQKEALKKQFEALHEMAKATDKSFLGAVKAQEAKQIKGLENLEKRLLKAEKRVHQEHLNRIISLQNELFPNQSLQERKVNFAEFYVEFGEELIEKLLKELKPLEMEFKVVVL</sequence>
<name>A0A4Q1KN41_9FLAO</name>
<dbReference type="RefSeq" id="WP_129464983.1">
    <property type="nucleotide sequence ID" value="NZ_SBKQ01000011.1"/>
</dbReference>
<keyword evidence="1 2" id="KW-0436">Ligase</keyword>
<dbReference type="AlphaFoldDB" id="A0A4Q1KN41"/>
<dbReference type="EC" id="6.-.-.-" evidence="2"/>
<keyword evidence="6" id="KW-1185">Reference proteome</keyword>
<dbReference type="Pfam" id="PF24850">
    <property type="entry name" value="CC_BshC"/>
    <property type="match status" value="1"/>
</dbReference>
<gene>
    <name evidence="2 5" type="primary">bshC</name>
    <name evidence="5" type="ORF">EQG68_11245</name>
</gene>
<dbReference type="GO" id="GO:0016874">
    <property type="term" value="F:ligase activity"/>
    <property type="evidence" value="ECO:0007669"/>
    <property type="project" value="UniProtKB-UniRule"/>
</dbReference>